<proteinExistence type="predicted"/>
<name>A0A7L5JRE0_9BACT</name>
<dbReference type="OrthoDB" id="5339798at2"/>
<organism evidence="1 2">
    <name type="scientific">Aliarcobacter cibarius</name>
    <dbReference type="NCBI Taxonomy" id="255507"/>
    <lineage>
        <taxon>Bacteria</taxon>
        <taxon>Pseudomonadati</taxon>
        <taxon>Campylobacterota</taxon>
        <taxon>Epsilonproteobacteria</taxon>
        <taxon>Campylobacterales</taxon>
        <taxon>Arcobacteraceae</taxon>
        <taxon>Aliarcobacter</taxon>
    </lineage>
</organism>
<evidence type="ECO:0000313" key="1">
    <source>
        <dbReference type="EMBL" id="QKJ27781.1"/>
    </source>
</evidence>
<sequence length="110" mass="12999">MKEITEYFSKKNILFKDFKEILPKDINSRKKIEIFIGTTIDLKYYAIFIFDSKSRFIRKSAEDLIDLSNNLSSFVGHNFKVKELLIKSPMCSKAKEFLKENGWSVRVDFM</sequence>
<dbReference type="EMBL" id="CP054051">
    <property type="protein sequence ID" value="QKJ27781.1"/>
    <property type="molecule type" value="Genomic_DNA"/>
</dbReference>
<dbReference type="KEGG" id="acib:ACBT_1886"/>
<dbReference type="Proteomes" id="UP000509513">
    <property type="component" value="Chromosome"/>
</dbReference>
<evidence type="ECO:0000313" key="2">
    <source>
        <dbReference type="Proteomes" id="UP000509513"/>
    </source>
</evidence>
<protein>
    <submittedName>
        <fullName evidence="1">Uncharacterized protein</fullName>
    </submittedName>
</protein>
<reference evidence="1 2" key="1">
    <citation type="submission" date="2020-05" db="EMBL/GenBank/DDBJ databases">
        <title>Complete genome sequencing of Campylobacter and Arcobacter type strains.</title>
        <authorList>
            <person name="Miller W.G."/>
            <person name="Yee E."/>
        </authorList>
    </citation>
    <scope>NUCLEOTIDE SEQUENCE [LARGE SCALE GENOMIC DNA]</scope>
    <source>
        <strain evidence="1 2">LMG 21996</strain>
    </source>
</reference>
<accession>A0A7L5JRE0</accession>
<dbReference type="AlphaFoldDB" id="A0A7L5JRE0"/>
<gene>
    <name evidence="1" type="ORF">ACBT_1886</name>
</gene>
<dbReference type="RefSeq" id="WP_024774663.1">
    <property type="nucleotide sequence ID" value="NZ_CP054051.1"/>
</dbReference>